<organism evidence="1 2">
    <name type="scientific">Ornithinimicrobium pekingense</name>
    <dbReference type="NCBI Taxonomy" id="384677"/>
    <lineage>
        <taxon>Bacteria</taxon>
        <taxon>Bacillati</taxon>
        <taxon>Actinomycetota</taxon>
        <taxon>Actinomycetes</taxon>
        <taxon>Micrococcales</taxon>
        <taxon>Ornithinimicrobiaceae</taxon>
        <taxon>Ornithinimicrobium</taxon>
    </lineage>
</organism>
<dbReference type="PANTHER" id="PTHR43481:SF4">
    <property type="entry name" value="GLYCEROL-1-PHOSPHATE PHOSPHOHYDROLASE 1-RELATED"/>
    <property type="match status" value="1"/>
</dbReference>
<dbReference type="Gene3D" id="3.40.50.1000">
    <property type="entry name" value="HAD superfamily/HAD-like"/>
    <property type="match status" value="1"/>
</dbReference>
<keyword evidence="2" id="KW-1185">Reference proteome</keyword>
<dbReference type="SFLD" id="SFLDS00003">
    <property type="entry name" value="Haloacid_Dehalogenase"/>
    <property type="match status" value="1"/>
</dbReference>
<evidence type="ECO:0000313" key="2">
    <source>
        <dbReference type="Proteomes" id="UP000662111"/>
    </source>
</evidence>
<dbReference type="InterPro" id="IPR006439">
    <property type="entry name" value="HAD-SF_hydro_IA"/>
</dbReference>
<dbReference type="EMBL" id="BMLB01000002">
    <property type="protein sequence ID" value="GGK63956.1"/>
    <property type="molecule type" value="Genomic_DNA"/>
</dbReference>
<sequence>MTAVASAACDDCETGRMRDITAETFDAVLFDNDGTLTDSTAAVERAWRAWATHHEVPLERLTAFHGVPSRSIVEAVVPPHVDVDVATADIDRRELEDLAGVVALPGAADAMAAVGGRAAIVTSAGRELAVLRLGAAGLAAPEAFVTADDINRGKPDPQPYLVGARKLGVDPSRCLVVEDAPAGLRSGRGAGAATLAVTTTSPHEVLEPWADLVVADLGVVVFSATPEGVRISLR</sequence>
<dbReference type="NCBIfam" id="TIGR01509">
    <property type="entry name" value="HAD-SF-IA-v3"/>
    <property type="match status" value="1"/>
</dbReference>
<dbReference type="InterPro" id="IPR036412">
    <property type="entry name" value="HAD-like_sf"/>
</dbReference>
<dbReference type="InterPro" id="IPR051806">
    <property type="entry name" value="HAD-like_SPP"/>
</dbReference>
<dbReference type="PRINTS" id="PR00413">
    <property type="entry name" value="HADHALOGNASE"/>
</dbReference>
<dbReference type="SFLD" id="SFLDG01129">
    <property type="entry name" value="C1.5:_HAD__Beta-PGM__Phosphata"/>
    <property type="match status" value="1"/>
</dbReference>
<comment type="caution">
    <text evidence="1">The sequence shown here is derived from an EMBL/GenBank/DDBJ whole genome shotgun (WGS) entry which is preliminary data.</text>
</comment>
<dbReference type="Gene3D" id="1.10.150.240">
    <property type="entry name" value="Putative phosphatase, domain 2"/>
    <property type="match status" value="1"/>
</dbReference>
<dbReference type="Proteomes" id="UP000662111">
    <property type="component" value="Unassembled WGS sequence"/>
</dbReference>
<proteinExistence type="predicted"/>
<reference evidence="2" key="1">
    <citation type="journal article" date="2019" name="Int. J. Syst. Evol. Microbiol.">
        <title>The Global Catalogue of Microorganisms (GCM) 10K type strain sequencing project: providing services to taxonomists for standard genome sequencing and annotation.</title>
        <authorList>
            <consortium name="The Broad Institute Genomics Platform"/>
            <consortium name="The Broad Institute Genome Sequencing Center for Infectious Disease"/>
            <person name="Wu L."/>
            <person name="Ma J."/>
        </authorList>
    </citation>
    <scope>NUCLEOTIDE SEQUENCE [LARGE SCALE GENOMIC DNA]</scope>
    <source>
        <strain evidence="2">CGMCC 1.5362</strain>
    </source>
</reference>
<dbReference type="InterPro" id="IPR023198">
    <property type="entry name" value="PGP-like_dom2"/>
</dbReference>
<name>A0ABQ2F8L9_9MICO</name>
<accession>A0ABQ2F8L9</accession>
<dbReference type="Pfam" id="PF00702">
    <property type="entry name" value="Hydrolase"/>
    <property type="match status" value="1"/>
</dbReference>
<gene>
    <name evidence="1" type="ORF">GCM10011509_10470</name>
</gene>
<evidence type="ECO:0000313" key="1">
    <source>
        <dbReference type="EMBL" id="GGK63956.1"/>
    </source>
</evidence>
<dbReference type="SUPFAM" id="SSF56784">
    <property type="entry name" value="HAD-like"/>
    <property type="match status" value="1"/>
</dbReference>
<protein>
    <submittedName>
        <fullName evidence="1">Phosphatase</fullName>
    </submittedName>
</protein>
<dbReference type="PANTHER" id="PTHR43481">
    <property type="entry name" value="FRUCTOSE-1-PHOSPHATE PHOSPHATASE"/>
    <property type="match status" value="1"/>
</dbReference>
<dbReference type="InterPro" id="IPR023214">
    <property type="entry name" value="HAD_sf"/>
</dbReference>